<dbReference type="InterPro" id="IPR029058">
    <property type="entry name" value="AB_hydrolase_fold"/>
</dbReference>
<organism evidence="3 4">
    <name type="scientific">Nakamurella endophytica</name>
    <dbReference type="NCBI Taxonomy" id="1748367"/>
    <lineage>
        <taxon>Bacteria</taxon>
        <taxon>Bacillati</taxon>
        <taxon>Actinomycetota</taxon>
        <taxon>Actinomycetes</taxon>
        <taxon>Nakamurellales</taxon>
        <taxon>Nakamurellaceae</taxon>
        <taxon>Nakamurella</taxon>
    </lineage>
</organism>
<name>A0A917ST52_9ACTN</name>
<reference evidence="3" key="1">
    <citation type="journal article" date="2014" name="Int. J. Syst. Evol. Microbiol.">
        <title>Complete genome sequence of Corynebacterium casei LMG S-19264T (=DSM 44701T), isolated from a smear-ripened cheese.</title>
        <authorList>
            <consortium name="US DOE Joint Genome Institute (JGI-PGF)"/>
            <person name="Walter F."/>
            <person name="Albersmeier A."/>
            <person name="Kalinowski J."/>
            <person name="Ruckert C."/>
        </authorList>
    </citation>
    <scope>NUCLEOTIDE SEQUENCE</scope>
    <source>
        <strain evidence="3">CGMCC 4.7308</strain>
    </source>
</reference>
<accession>A0A917ST52</accession>
<dbReference type="EMBL" id="BMNA01000003">
    <property type="protein sequence ID" value="GGL97660.1"/>
    <property type="molecule type" value="Genomic_DNA"/>
</dbReference>
<evidence type="ECO:0000259" key="2">
    <source>
        <dbReference type="Pfam" id="PF00561"/>
    </source>
</evidence>
<dbReference type="InterPro" id="IPR000073">
    <property type="entry name" value="AB_hydrolase_1"/>
</dbReference>
<feature type="region of interest" description="Disordered" evidence="1">
    <location>
        <begin position="306"/>
        <end position="327"/>
    </location>
</feature>
<dbReference type="RefSeq" id="WP_229674188.1">
    <property type="nucleotide sequence ID" value="NZ_BMNA01000003.1"/>
</dbReference>
<dbReference type="GO" id="GO:0046503">
    <property type="term" value="P:glycerolipid catabolic process"/>
    <property type="evidence" value="ECO:0007669"/>
    <property type="project" value="TreeGrafter"/>
</dbReference>
<protein>
    <submittedName>
        <fullName evidence="3">Alpha/beta hydrolase</fullName>
    </submittedName>
</protein>
<dbReference type="PANTHER" id="PTHR43433:SF5">
    <property type="entry name" value="AB HYDROLASE-1 DOMAIN-CONTAINING PROTEIN"/>
    <property type="match status" value="1"/>
</dbReference>
<dbReference type="InterPro" id="IPR050471">
    <property type="entry name" value="AB_hydrolase"/>
</dbReference>
<dbReference type="PANTHER" id="PTHR43433">
    <property type="entry name" value="HYDROLASE, ALPHA/BETA FOLD FAMILY PROTEIN"/>
    <property type="match status" value="1"/>
</dbReference>
<proteinExistence type="predicted"/>
<comment type="caution">
    <text evidence="3">The sequence shown here is derived from an EMBL/GenBank/DDBJ whole genome shotgun (WGS) entry which is preliminary data.</text>
</comment>
<keyword evidence="3" id="KW-0378">Hydrolase</keyword>
<dbReference type="Pfam" id="PF00561">
    <property type="entry name" value="Abhydrolase_1"/>
    <property type="match status" value="1"/>
</dbReference>
<feature type="domain" description="AB hydrolase-1" evidence="2">
    <location>
        <begin position="38"/>
        <end position="284"/>
    </location>
</feature>
<dbReference type="Gene3D" id="3.40.50.1820">
    <property type="entry name" value="alpha/beta hydrolase"/>
    <property type="match status" value="1"/>
</dbReference>
<dbReference type="GO" id="GO:0004806">
    <property type="term" value="F:triacylglycerol lipase activity"/>
    <property type="evidence" value="ECO:0007669"/>
    <property type="project" value="TreeGrafter"/>
</dbReference>
<sequence length="327" mass="34302">MDLGEQAHSVGAASPARRVRVNGIELAYETFGDPAGTPLLLVMGLGTQMLGWPDEFCRMLAAEGFCVTRFDNRDIGLSQHMTGAPVPNPVGAYLRRSRPPYTVADMADDAAGLIDALGHDSMHVVGASMGGFISQELAIRHPRKVRSLGLIMTSTGSRRVGRTAPRVALAVLKRRVVTDRAGAVEASLATQRLIGSPGFPLDTDRVRAVSGAAYDRAFDPEGVRRQLAAVTGQRDRTADLRRLDVPTLVVHGLADPLVSVSGGLALARTIPGAKFLGYAGMAHDLPAPLWTDLIGELVALTRRAGQPGPGVATAGPADAATPDVLGV</sequence>
<evidence type="ECO:0000256" key="1">
    <source>
        <dbReference type="SAM" id="MobiDB-lite"/>
    </source>
</evidence>
<keyword evidence="4" id="KW-1185">Reference proteome</keyword>
<gene>
    <name evidence="3" type="ORF">GCM10011594_16880</name>
</gene>
<evidence type="ECO:0000313" key="4">
    <source>
        <dbReference type="Proteomes" id="UP000655208"/>
    </source>
</evidence>
<dbReference type="AlphaFoldDB" id="A0A917ST52"/>
<dbReference type="Proteomes" id="UP000655208">
    <property type="component" value="Unassembled WGS sequence"/>
</dbReference>
<reference evidence="3" key="2">
    <citation type="submission" date="2020-09" db="EMBL/GenBank/DDBJ databases">
        <authorList>
            <person name="Sun Q."/>
            <person name="Zhou Y."/>
        </authorList>
    </citation>
    <scope>NUCLEOTIDE SEQUENCE</scope>
    <source>
        <strain evidence="3">CGMCC 4.7308</strain>
    </source>
</reference>
<dbReference type="SUPFAM" id="SSF53474">
    <property type="entry name" value="alpha/beta-Hydrolases"/>
    <property type="match status" value="1"/>
</dbReference>
<evidence type="ECO:0000313" key="3">
    <source>
        <dbReference type="EMBL" id="GGL97660.1"/>
    </source>
</evidence>
<dbReference type="PRINTS" id="PR00111">
    <property type="entry name" value="ABHYDROLASE"/>
</dbReference>